<protein>
    <submittedName>
        <fullName evidence="2">Uncharacterized protein</fullName>
    </submittedName>
</protein>
<evidence type="ECO:0000256" key="1">
    <source>
        <dbReference type="SAM" id="MobiDB-lite"/>
    </source>
</evidence>
<feature type="region of interest" description="Disordered" evidence="1">
    <location>
        <begin position="1"/>
        <end position="28"/>
    </location>
</feature>
<organism evidence="2 3">
    <name type="scientific">Favolaschia claudopus</name>
    <dbReference type="NCBI Taxonomy" id="2862362"/>
    <lineage>
        <taxon>Eukaryota</taxon>
        <taxon>Fungi</taxon>
        <taxon>Dikarya</taxon>
        <taxon>Basidiomycota</taxon>
        <taxon>Agaricomycotina</taxon>
        <taxon>Agaricomycetes</taxon>
        <taxon>Agaricomycetidae</taxon>
        <taxon>Agaricales</taxon>
        <taxon>Marasmiineae</taxon>
        <taxon>Mycenaceae</taxon>
        <taxon>Favolaschia</taxon>
    </lineage>
</organism>
<dbReference type="EMBL" id="JAWWNJ010000175">
    <property type="protein sequence ID" value="KAK6975054.1"/>
    <property type="molecule type" value="Genomic_DNA"/>
</dbReference>
<comment type="caution">
    <text evidence="2">The sequence shown here is derived from an EMBL/GenBank/DDBJ whole genome shotgun (WGS) entry which is preliminary data.</text>
</comment>
<evidence type="ECO:0000313" key="2">
    <source>
        <dbReference type="EMBL" id="KAK6975054.1"/>
    </source>
</evidence>
<keyword evidence="3" id="KW-1185">Reference proteome</keyword>
<proteinExistence type="predicted"/>
<evidence type="ECO:0000313" key="3">
    <source>
        <dbReference type="Proteomes" id="UP001362999"/>
    </source>
</evidence>
<sequence>MSTSNFVDEDTKESPTPPPVNTGRLNSSQVCTDETGVQRLEYDLHKLSAALQVLSAKNLALTPEARKFLTEELVPYEIVIVLKVIEQFTNRSTPPGTQIIGWYLKQIQKMLLYIKVEPEDLADAEVVEGATVGWVPDLDSTWLTRREDPPEACLGSQQFFFRRILSEGMTNIHGSGGRLADIVTAHKGPGAVWKEVFGGDILYDRWIGDPKRRPNADRQAAVWWIEASTSRRLSPYRSLWRHGSWFSSDSQRVQDRDNDSDE</sequence>
<gene>
    <name evidence="2" type="ORF">R3P38DRAFT_2811029</name>
</gene>
<reference evidence="2 3" key="1">
    <citation type="journal article" date="2024" name="J Genomics">
        <title>Draft genome sequencing and assembly of Favolaschia claudopus CIRM-BRFM 2984 isolated from oak limbs.</title>
        <authorList>
            <person name="Navarro D."/>
            <person name="Drula E."/>
            <person name="Chaduli D."/>
            <person name="Cazenave R."/>
            <person name="Ahrendt S."/>
            <person name="Wang J."/>
            <person name="Lipzen A."/>
            <person name="Daum C."/>
            <person name="Barry K."/>
            <person name="Grigoriev I.V."/>
            <person name="Favel A."/>
            <person name="Rosso M.N."/>
            <person name="Martin F."/>
        </authorList>
    </citation>
    <scope>NUCLEOTIDE SEQUENCE [LARGE SCALE GENOMIC DNA]</scope>
    <source>
        <strain evidence="2 3">CIRM-BRFM 2984</strain>
    </source>
</reference>
<name>A0AAV9Z9R0_9AGAR</name>
<dbReference type="AlphaFoldDB" id="A0AAV9Z9R0"/>
<dbReference type="Proteomes" id="UP001362999">
    <property type="component" value="Unassembled WGS sequence"/>
</dbReference>
<accession>A0AAV9Z9R0</accession>